<gene>
    <name evidence="4" type="ORF">METZ01_LOCUS186708</name>
</gene>
<dbReference type="InterPro" id="IPR000037">
    <property type="entry name" value="SsrA-bd_prot"/>
</dbReference>
<evidence type="ECO:0008006" key="5">
    <source>
        <dbReference type="Google" id="ProtNLM"/>
    </source>
</evidence>
<evidence type="ECO:0000256" key="3">
    <source>
        <dbReference type="SAM" id="MobiDB-lite"/>
    </source>
</evidence>
<dbReference type="SUPFAM" id="SSF74982">
    <property type="entry name" value="Small protein B (SmpB)"/>
    <property type="match status" value="1"/>
</dbReference>
<dbReference type="GO" id="GO:0005829">
    <property type="term" value="C:cytosol"/>
    <property type="evidence" value="ECO:0007669"/>
    <property type="project" value="TreeGrafter"/>
</dbReference>
<dbReference type="InterPro" id="IPR023620">
    <property type="entry name" value="SmpB"/>
</dbReference>
<evidence type="ECO:0000256" key="2">
    <source>
        <dbReference type="ARBA" id="ARBA00022884"/>
    </source>
</evidence>
<dbReference type="Gene3D" id="2.40.280.10">
    <property type="match status" value="1"/>
</dbReference>
<dbReference type="HAMAP" id="MF_00023">
    <property type="entry name" value="SmpB"/>
    <property type="match status" value="1"/>
</dbReference>
<dbReference type="GO" id="GO:0003723">
    <property type="term" value="F:RNA binding"/>
    <property type="evidence" value="ECO:0007669"/>
    <property type="project" value="UniProtKB-KW"/>
</dbReference>
<evidence type="ECO:0000313" key="4">
    <source>
        <dbReference type="EMBL" id="SVB33854.1"/>
    </source>
</evidence>
<evidence type="ECO:0000256" key="1">
    <source>
        <dbReference type="ARBA" id="ARBA00022490"/>
    </source>
</evidence>
<sequence length="156" mass="18127">MKGKTNKGLKVICLNRKARFNYFFNEVLEAGIVLKGSEVKSIRKGKVNISDSYAVDKGGEIILINSHISSYKESSYNDHSPTNDRKLLLNKREVNKLIGKINREGFTIVPTKMYFKNGKVKIEIAIAKGKKHYDKRQVKKQRDWNRERSRYFRKTS</sequence>
<dbReference type="CDD" id="cd09294">
    <property type="entry name" value="SmpB"/>
    <property type="match status" value="1"/>
</dbReference>
<dbReference type="NCBIfam" id="TIGR00086">
    <property type="entry name" value="smpB"/>
    <property type="match status" value="1"/>
</dbReference>
<dbReference type="PANTHER" id="PTHR30308">
    <property type="entry name" value="TMRNA-BINDING COMPONENT OF TRANS-TRANSLATION TAGGING COMPLEX"/>
    <property type="match status" value="1"/>
</dbReference>
<reference evidence="4" key="1">
    <citation type="submission" date="2018-05" db="EMBL/GenBank/DDBJ databases">
        <authorList>
            <person name="Lanie J.A."/>
            <person name="Ng W.-L."/>
            <person name="Kazmierczak K.M."/>
            <person name="Andrzejewski T.M."/>
            <person name="Davidsen T.M."/>
            <person name="Wayne K.J."/>
            <person name="Tettelin H."/>
            <person name="Glass J.I."/>
            <person name="Rusch D."/>
            <person name="Podicherti R."/>
            <person name="Tsui H.-C.T."/>
            <person name="Winkler M.E."/>
        </authorList>
    </citation>
    <scope>NUCLEOTIDE SEQUENCE</scope>
</reference>
<dbReference type="AlphaFoldDB" id="A0A382D730"/>
<accession>A0A382D730</accession>
<proteinExistence type="inferred from homology"/>
<keyword evidence="1" id="KW-0963">Cytoplasm</keyword>
<dbReference type="PANTHER" id="PTHR30308:SF2">
    <property type="entry name" value="SSRA-BINDING PROTEIN"/>
    <property type="match status" value="1"/>
</dbReference>
<dbReference type="NCBIfam" id="NF003843">
    <property type="entry name" value="PRK05422.1"/>
    <property type="match status" value="1"/>
</dbReference>
<keyword evidence="2" id="KW-0694">RNA-binding</keyword>
<feature type="region of interest" description="Disordered" evidence="3">
    <location>
        <begin position="136"/>
        <end position="156"/>
    </location>
</feature>
<dbReference type="InterPro" id="IPR020081">
    <property type="entry name" value="SsrA-bd_prot_CS"/>
</dbReference>
<protein>
    <recommendedName>
        <fullName evidence="5">SsrA-binding protein</fullName>
    </recommendedName>
</protein>
<dbReference type="EMBL" id="UINC01037810">
    <property type="protein sequence ID" value="SVB33854.1"/>
    <property type="molecule type" value="Genomic_DNA"/>
</dbReference>
<dbReference type="GO" id="GO:0070930">
    <property type="term" value="P:trans-translation-dependent protein tagging"/>
    <property type="evidence" value="ECO:0007669"/>
    <property type="project" value="TreeGrafter"/>
</dbReference>
<name>A0A382D730_9ZZZZ</name>
<organism evidence="4">
    <name type="scientific">marine metagenome</name>
    <dbReference type="NCBI Taxonomy" id="408172"/>
    <lineage>
        <taxon>unclassified sequences</taxon>
        <taxon>metagenomes</taxon>
        <taxon>ecological metagenomes</taxon>
    </lineage>
</organism>
<dbReference type="Pfam" id="PF01668">
    <property type="entry name" value="SmpB"/>
    <property type="match status" value="1"/>
</dbReference>
<dbReference type="PROSITE" id="PS01317">
    <property type="entry name" value="SSRP"/>
    <property type="match status" value="1"/>
</dbReference>
<feature type="compositionally biased region" description="Basic and acidic residues" evidence="3">
    <location>
        <begin position="140"/>
        <end position="150"/>
    </location>
</feature>